<reference evidence="1" key="1">
    <citation type="submission" date="2021-04" db="EMBL/GenBank/DDBJ databases">
        <title>Characterizing Neisseria spp. as novel respiratory pathobionts in bronchiectasis.</title>
        <authorList>
            <person name="Li L."/>
            <person name="Mac Aogain M."/>
            <person name="Xu T."/>
            <person name="Jaggi T.K."/>
            <person name="Chan L.Y."/>
            <person name="Keir H.R."/>
            <person name="Dicker A.J."/>
            <person name="Qu J."/>
            <person name="Liu Y."/>
            <person name="Chen H.S."/>
            <person name="Koh M.S."/>
            <person name="Ong T.H."/>
            <person name="Lim A.Y.H."/>
            <person name="Abisheganaden J."/>
            <person name="Low T.B."/>
            <person name="Oliver B.G."/>
            <person name="Tan N.S."/>
            <person name="Fang M."/>
            <person name="Chalmers J.D."/>
            <person name="Chotirmall S.H."/>
        </authorList>
    </citation>
    <scope>NUCLEOTIDE SEQUENCE</scope>
    <source>
        <strain evidence="1">TT0077</strain>
    </source>
</reference>
<proteinExistence type="predicted"/>
<name>A0A9X9HV03_NEISU</name>
<dbReference type="AlphaFoldDB" id="A0A9X9HV03"/>
<organism evidence="1 2">
    <name type="scientific">Neisseria subflava</name>
    <dbReference type="NCBI Taxonomy" id="28449"/>
    <lineage>
        <taxon>Bacteria</taxon>
        <taxon>Pseudomonadati</taxon>
        <taxon>Pseudomonadota</taxon>
        <taxon>Betaproteobacteria</taxon>
        <taxon>Neisseriales</taxon>
        <taxon>Neisseriaceae</taxon>
        <taxon>Neisseria</taxon>
    </lineage>
</organism>
<sequence>MKLTSRFKRFGIAALLLTGFGIYAYDYNLIACKLMDRYWNEDKGRCMNPDCRQHDACMLSAGKDKATCETIRPGDSLDKAWYVLGKPWYEENGRFFWGNKYGDNVAEIEPDGEKVGKITCFEE</sequence>
<dbReference type="Proteomes" id="UP001057296">
    <property type="component" value="Chromosome"/>
</dbReference>
<evidence type="ECO:0000313" key="1">
    <source>
        <dbReference type="EMBL" id="UTG70120.1"/>
    </source>
</evidence>
<protein>
    <submittedName>
        <fullName evidence="1">Toxin</fullName>
    </submittedName>
</protein>
<accession>A0A9X9HV03</accession>
<gene>
    <name evidence="1" type="ORF">KCG54_01830</name>
</gene>
<dbReference type="EMBL" id="CP073115">
    <property type="protein sequence ID" value="UTG70120.1"/>
    <property type="molecule type" value="Genomic_DNA"/>
</dbReference>
<dbReference type="RefSeq" id="WP_254324471.1">
    <property type="nucleotide sequence ID" value="NZ_CP073115.1"/>
</dbReference>
<evidence type="ECO:0000313" key="2">
    <source>
        <dbReference type="Proteomes" id="UP001057296"/>
    </source>
</evidence>